<dbReference type="SUPFAM" id="SSF48350">
    <property type="entry name" value="GTPase activation domain, GAP"/>
    <property type="match status" value="1"/>
</dbReference>
<dbReference type="PROSITE" id="PS50021">
    <property type="entry name" value="CH"/>
    <property type="match status" value="1"/>
</dbReference>
<keyword evidence="4" id="KW-1185">Reference proteome</keyword>
<evidence type="ECO:0000313" key="4">
    <source>
        <dbReference type="Proteomes" id="UP000002872"/>
    </source>
</evidence>
<dbReference type="InterPro" id="IPR001715">
    <property type="entry name" value="CH_dom"/>
</dbReference>
<dbReference type="Pfam" id="PF00307">
    <property type="entry name" value="CH"/>
    <property type="match status" value="1"/>
</dbReference>
<dbReference type="InParanoid" id="I3EJT2"/>
<dbReference type="InterPro" id="IPR008936">
    <property type="entry name" value="Rho_GTPase_activation_prot"/>
</dbReference>
<dbReference type="OMA" id="EYLCRMQ"/>
<dbReference type="Gene3D" id="1.10.418.10">
    <property type="entry name" value="Calponin-like domain"/>
    <property type="match status" value="1"/>
</dbReference>
<dbReference type="AlphaFoldDB" id="I3EJT2"/>
<dbReference type="InterPro" id="IPR036872">
    <property type="entry name" value="CH_dom_sf"/>
</dbReference>
<feature type="coiled-coil region" evidence="1">
    <location>
        <begin position="293"/>
        <end position="327"/>
    </location>
</feature>
<sequence length="876" mass="99160">MQEGVYYGTIEEERMLSAEEMDVQRKRNKVYEYLCRMQEAREWMENMIQEEIPEEFEDALKDGVYLARLVKLFNPGLVGKIFIDPVLQYRHTDNINVFFEFIKSVGLPVVFLFDLVDLYEQKNIPKVIYCVLALAHYLSKKKIAVKPGNLVGRAIFTDDQITQKEREIEEAGISLPSFSSINSTMDRVYRKEKVGVCEYSVDGSGINVCTQKSPLEISTYEDGDKVSGEEGGISIYSCEERVSAMHVIQSYIRTLLGKKVISELRGDAPVTIFSLRRMVHLLKGDEEKEEVVVEELNRMLNQLFIENAELEREVTTVENKISLLLRNKIQKTGVKSAEMRPYMKYKSLQRLFSKLQDEPSVLTTLIMGMRQREGEFFCSSKLLNLFGGAKTPREEYTYLRIIESLVHASMASNETNKVLGGLALRSLVVAHGHTDMQSTIRNMMNESVSALDIIRYILKNVHALPYAVRFYARSVSRSLSRQYTQKGVEVTKHALATEVFLSLWEIFFSPIIVSPETVGLPGVQMNKPMLLEECNKVFDRIKSTPQMGLDAEEFSAVISISDVESISEYYTMKYIASRPLNNMLCLTGDEINYVLASLLNSSVPGDVKNMAEECHPIPFKLVFIVPGGVSPYTQESAGVVEKRLCKWAVIKVLIHSAGKSLPDILQSKVYDMSNSKNSAYSLQNEKDIEACKDAIQKYSSKLFDLGLLQNKEECTEILQLAAHDMMNRVKASIARKREIKATEKAIYSLERARELIERRQKESNQYLTDITHKVMEASREYKQSAKALLLEGVVLRMYNWQPSQMDSIEIFFKSGASGGIVISVMVIGIRSASETVSFADLLVQESFGEAEITIESLGAVFCIPKLIGVINKKVLP</sequence>
<dbReference type="STRING" id="935791.I3EJT2"/>
<dbReference type="GO" id="GO:0005516">
    <property type="term" value="F:calmodulin binding"/>
    <property type="evidence" value="ECO:0007669"/>
    <property type="project" value="TreeGrafter"/>
</dbReference>
<dbReference type="FunCoup" id="I3EJT2">
    <property type="interactions" value="50"/>
</dbReference>
<protein>
    <recommendedName>
        <fullName evidence="2">Calponin-homology (CH) domain-containing protein</fullName>
    </recommendedName>
</protein>
<accession>I3EJT2</accession>
<dbReference type="HOGENOM" id="CLU_011104_0_0_1"/>
<dbReference type="SUPFAM" id="SSF143885">
    <property type="entry name" value="RGC domain-like"/>
    <property type="match status" value="1"/>
</dbReference>
<dbReference type="Gene3D" id="1.10.506.10">
    <property type="entry name" value="GTPase Activation - p120gap, domain 1"/>
    <property type="match status" value="2"/>
</dbReference>
<name>I3EJT2_NEMP3</name>
<dbReference type="GO" id="GO:0051015">
    <property type="term" value="F:actin filament binding"/>
    <property type="evidence" value="ECO:0007669"/>
    <property type="project" value="TreeGrafter"/>
</dbReference>
<reference evidence="3" key="1">
    <citation type="submission" date="2011-01" db="EMBL/GenBank/DDBJ databases">
        <title>The Genome Sequence of Nematocida parisii strain ERTm3.</title>
        <authorList>
            <consortium name="The Broad Institute Genome Sequencing Platform"/>
            <consortium name="The Broad Institute Genome Sequencing Center for Infectious Disease"/>
            <person name="Cuomo C."/>
            <person name="Troemel E."/>
            <person name="Young S.K."/>
            <person name="Zeng Q."/>
            <person name="Gargeya S."/>
            <person name="Fitzgerald M."/>
            <person name="Haas B."/>
            <person name="Abouelleil A."/>
            <person name="Alvarado L."/>
            <person name="Arachchi H.M."/>
            <person name="Berlin A."/>
            <person name="Chapman S.B."/>
            <person name="Gearin G."/>
            <person name="Goldberg J."/>
            <person name="Griggs A."/>
            <person name="Gujja S."/>
            <person name="Hansen M."/>
            <person name="Heiman D."/>
            <person name="Howarth C."/>
            <person name="Larimer J."/>
            <person name="Lui A."/>
            <person name="MacDonald P.J.P."/>
            <person name="McCowen C."/>
            <person name="Montmayeur A."/>
            <person name="Murphy C."/>
            <person name="Neiman D."/>
            <person name="Pearson M."/>
            <person name="Priest M."/>
            <person name="Roberts A."/>
            <person name="Saif S."/>
            <person name="Shea T."/>
            <person name="Sisk P."/>
            <person name="Stolte C."/>
            <person name="Sykes S."/>
            <person name="Wortman J."/>
            <person name="Nusbaum C."/>
            <person name="Birren B."/>
        </authorList>
    </citation>
    <scope>NUCLEOTIDE SEQUENCE</scope>
    <source>
        <strain evidence="3">ERTm3</strain>
    </source>
</reference>
<dbReference type="GO" id="GO:0005938">
    <property type="term" value="C:cell cortex"/>
    <property type="evidence" value="ECO:0007669"/>
    <property type="project" value="TreeGrafter"/>
</dbReference>
<dbReference type="VEuPathDB" id="MicrosporidiaDB:NEQG_00249"/>
<dbReference type="OrthoDB" id="775356at2759"/>
<proteinExistence type="predicted"/>
<dbReference type="SMART" id="SM00033">
    <property type="entry name" value="CH"/>
    <property type="match status" value="1"/>
</dbReference>
<dbReference type="GO" id="GO:1903479">
    <property type="term" value="P:mitotic actomyosin contractile ring assembly actin filament organization"/>
    <property type="evidence" value="ECO:0007669"/>
    <property type="project" value="TreeGrafter"/>
</dbReference>
<dbReference type="PANTHER" id="PTHR14149">
    <property type="entry name" value="RAS GTPASE-ACTIVATING PROTEIN WITH IQ MOTIF"/>
    <property type="match status" value="1"/>
</dbReference>
<organism evidence="3 4">
    <name type="scientific">Nematocida parisii (strain ERTm3)</name>
    <name type="common">Nematode killer fungus</name>
    <dbReference type="NCBI Taxonomy" id="935791"/>
    <lineage>
        <taxon>Eukaryota</taxon>
        <taxon>Fungi</taxon>
        <taxon>Fungi incertae sedis</taxon>
        <taxon>Microsporidia</taxon>
        <taxon>Nematocida</taxon>
    </lineage>
</organism>
<dbReference type="SUPFAM" id="SSF47576">
    <property type="entry name" value="Calponin-homology domain, CH-domain"/>
    <property type="match status" value="1"/>
</dbReference>
<dbReference type="GO" id="GO:0005096">
    <property type="term" value="F:GTPase activator activity"/>
    <property type="evidence" value="ECO:0007669"/>
    <property type="project" value="TreeGrafter"/>
</dbReference>
<dbReference type="EMBL" id="GL870876">
    <property type="protein sequence ID" value="EIJ89479.1"/>
    <property type="molecule type" value="Genomic_DNA"/>
</dbReference>
<dbReference type="CDD" id="cd21206">
    <property type="entry name" value="CH_IQGAP"/>
    <property type="match status" value="1"/>
</dbReference>
<keyword evidence="1" id="KW-0175">Coiled coil</keyword>
<feature type="domain" description="Calponin-homology (CH)" evidence="2">
    <location>
        <begin position="34"/>
        <end position="139"/>
    </location>
</feature>
<evidence type="ECO:0000313" key="3">
    <source>
        <dbReference type="EMBL" id="EIJ89479.1"/>
    </source>
</evidence>
<evidence type="ECO:0000259" key="2">
    <source>
        <dbReference type="PROSITE" id="PS50021"/>
    </source>
</evidence>
<gene>
    <name evidence="3" type="ORF">NEQG_00249</name>
</gene>
<evidence type="ECO:0000256" key="1">
    <source>
        <dbReference type="SAM" id="Coils"/>
    </source>
</evidence>
<dbReference type="PANTHER" id="PTHR14149:SF14">
    <property type="entry name" value="CALPONIN-HOMOLOGY (CH) DOMAIN-CONTAINING PROTEIN"/>
    <property type="match status" value="1"/>
</dbReference>
<dbReference type="Proteomes" id="UP000002872">
    <property type="component" value="Unassembled WGS sequence"/>
</dbReference>